<name>S7ZAI1_PENO1</name>
<dbReference type="EMBL" id="KB644408">
    <property type="protein sequence ID" value="EPS25696.1"/>
    <property type="molecule type" value="Genomic_DNA"/>
</dbReference>
<organism evidence="1 2">
    <name type="scientific">Penicillium oxalicum (strain 114-2 / CGMCC 5302)</name>
    <name type="common">Penicillium decumbens</name>
    <dbReference type="NCBI Taxonomy" id="933388"/>
    <lineage>
        <taxon>Eukaryota</taxon>
        <taxon>Fungi</taxon>
        <taxon>Dikarya</taxon>
        <taxon>Ascomycota</taxon>
        <taxon>Pezizomycotina</taxon>
        <taxon>Eurotiomycetes</taxon>
        <taxon>Eurotiomycetidae</taxon>
        <taxon>Eurotiales</taxon>
        <taxon>Aspergillaceae</taxon>
        <taxon>Penicillium</taxon>
    </lineage>
</organism>
<reference evidence="1 2" key="1">
    <citation type="journal article" date="2013" name="PLoS ONE">
        <title>Genomic and secretomic analyses reveal unique features of the lignocellulolytic enzyme system of Penicillium decumbens.</title>
        <authorList>
            <person name="Liu G."/>
            <person name="Zhang L."/>
            <person name="Wei X."/>
            <person name="Zou G."/>
            <person name="Qin Y."/>
            <person name="Ma L."/>
            <person name="Li J."/>
            <person name="Zheng H."/>
            <person name="Wang S."/>
            <person name="Wang C."/>
            <person name="Xun L."/>
            <person name="Zhao G.-P."/>
            <person name="Zhou Z."/>
            <person name="Qu Y."/>
        </authorList>
    </citation>
    <scope>NUCLEOTIDE SEQUENCE [LARGE SCALE GENOMIC DNA]</scope>
    <source>
        <strain evidence="2">114-2 / CGMCC 5302</strain>
    </source>
</reference>
<dbReference type="Proteomes" id="UP000019376">
    <property type="component" value="Unassembled WGS sequence"/>
</dbReference>
<keyword evidence="2" id="KW-1185">Reference proteome</keyword>
<protein>
    <submittedName>
        <fullName evidence="1">Uncharacterized protein</fullName>
    </submittedName>
</protein>
<evidence type="ECO:0000313" key="1">
    <source>
        <dbReference type="EMBL" id="EPS25696.1"/>
    </source>
</evidence>
<gene>
    <name evidence="1" type="ORF">PDE_00630</name>
</gene>
<accession>S7ZAI1</accession>
<dbReference type="HOGENOM" id="CLU_1652755_0_0_1"/>
<evidence type="ECO:0000313" key="2">
    <source>
        <dbReference type="Proteomes" id="UP000019376"/>
    </source>
</evidence>
<dbReference type="AlphaFoldDB" id="S7ZAI1"/>
<proteinExistence type="predicted"/>
<sequence>MKSFAHPVVSVHPSFGRGSRMSSRHVECKIVTTDEDGHQLEYYVFLCQEIILVYISITFNCSRQYLALFVQSRSQLRRAKAQAKLPLTDKQILQRLGLRPYRKLRTPSPGMNSNFEKFGILAPHYGNFTAFTHFHGAGFSKVAFIIHLELNRYGMAPRTI</sequence>